<keyword evidence="4 6" id="KW-0472">Membrane</keyword>
<dbReference type="Pfam" id="PF04576">
    <property type="entry name" value="Zein-binding"/>
    <property type="match status" value="1"/>
</dbReference>
<comment type="subcellular location">
    <subcellularLocation>
        <location evidence="1">Membrane</location>
        <topology evidence="1">Single-pass membrane protein</topology>
    </subcellularLocation>
</comment>
<accession>A0A3S3NBP5</accession>
<dbReference type="AlphaFoldDB" id="A0A3S3NBP5"/>
<evidence type="ECO:0000259" key="7">
    <source>
        <dbReference type="PROSITE" id="PS51775"/>
    </source>
</evidence>
<feature type="transmembrane region" description="Helical" evidence="6">
    <location>
        <begin position="20"/>
        <end position="44"/>
    </location>
</feature>
<evidence type="ECO:0000256" key="6">
    <source>
        <dbReference type="SAM" id="Phobius"/>
    </source>
</evidence>
<dbReference type="GO" id="GO:0016020">
    <property type="term" value="C:membrane"/>
    <property type="evidence" value="ECO:0007669"/>
    <property type="project" value="UniProtKB-SubCell"/>
</dbReference>
<evidence type="ECO:0000256" key="3">
    <source>
        <dbReference type="ARBA" id="ARBA00022989"/>
    </source>
</evidence>
<dbReference type="InterPro" id="IPR039306">
    <property type="entry name" value="MYOB"/>
</dbReference>
<dbReference type="Proteomes" id="UP000283530">
    <property type="component" value="Unassembled WGS sequence"/>
</dbReference>
<dbReference type="PANTHER" id="PTHR31448:SF32">
    <property type="entry name" value="MYOSIN-BINDING PROTEIN 1"/>
    <property type="match status" value="1"/>
</dbReference>
<dbReference type="OrthoDB" id="1047602at2759"/>
<keyword evidence="2 6" id="KW-0812">Transmembrane</keyword>
<feature type="coiled-coil region" evidence="5">
    <location>
        <begin position="775"/>
        <end position="802"/>
    </location>
</feature>
<dbReference type="GO" id="GO:0080115">
    <property type="term" value="F:myosin XI tail binding"/>
    <property type="evidence" value="ECO:0007669"/>
    <property type="project" value="UniProtKB-ARBA"/>
</dbReference>
<keyword evidence="9" id="KW-1185">Reference proteome</keyword>
<evidence type="ECO:0000256" key="4">
    <source>
        <dbReference type="ARBA" id="ARBA00023136"/>
    </source>
</evidence>
<comment type="caution">
    <text evidence="8">The sequence shown here is derived from an EMBL/GenBank/DDBJ whole genome shotgun (WGS) entry which is preliminary data.</text>
</comment>
<dbReference type="EMBL" id="QPKB01000005">
    <property type="protein sequence ID" value="RWR84466.1"/>
    <property type="molecule type" value="Genomic_DNA"/>
</dbReference>
<evidence type="ECO:0000256" key="1">
    <source>
        <dbReference type="ARBA" id="ARBA00004167"/>
    </source>
</evidence>
<name>A0A3S3NBP5_9MAGN</name>
<sequence length="823" mass="91994">MATTRTSVRVQRDACGLTSVLSSAVLEWLLICLLFLDALFSYVVTKFACFCELQTPCLFCSRLDHILGSEKPGFYRDLICHAHKMEISKLVYCCLHEKLSDAGVMCEGCISSITTGEKSDYGACKSSVGKLDPFIEYCVDNDHNIHLNSPATEDGDSLQISFHGDDLLKDPLLKGPTVSSSCMRLCSCCSEPLTKTFPLRLVRSKSIESTELDVPSSVVMKPGPLHHRDGLKKRREKLPRSKMVSNWEDRGSHPLPYVGYTELKIISDSESDVPISDDEGRNLVCDTDDLKEEPAAQSVQQETETINIHISPKTAPSDLDPEKLIHDVLRQEPSFSVPLEVFHIGIPHDGASLASAAAISNDLEVLNCNQDETKGSSPEVSKPISPDEISLSDDVKESLLEVTKEKLDNMGISDMVCISGTENKEASKQGCGSIANNSTVKIGQTMNEMGLPMPDCMDLNDAYKLVAGSKPSQPPTAFTELLNGKDSTSINDDLKLLLSQIYFRRGFRLKDMSSGFVSLDESLLSEIEGESTIDRLKRQVELDRKSLNALYKELEEERSASAIAANQAMAMINRLQEEKAAMQMEAFQYQRMMEEQVEYDQEALQKSNDLLADREKEIQDLEEELEIYREQYPSDLKVEKVSELTSDSRGIKMRAASYDNNADYKMNRMGIPKESLLDFENEKLYILKCLKKLENNLHLLSTNGVPINASELDSPRVGSQDDKCVDMTLHGFSEEQGWPLFADNETRNGGFPRMESLGGGDVEEIYSMTSTKNDLVAFSKQISHLNERLKTLEEDRNFLEHTRASCRLKLHQKNKESYFKGNS</sequence>
<proteinExistence type="predicted"/>
<dbReference type="STRING" id="337451.A0A3S3NBP5"/>
<feature type="domain" description="GTD-binding" evidence="7">
    <location>
        <begin position="531"/>
        <end position="629"/>
    </location>
</feature>
<evidence type="ECO:0000256" key="5">
    <source>
        <dbReference type="SAM" id="Coils"/>
    </source>
</evidence>
<dbReference type="PANTHER" id="PTHR31448">
    <property type="entry name" value="MYOSIN-BINDING PROTEIN 2"/>
    <property type="match status" value="1"/>
</dbReference>
<protein>
    <submittedName>
        <fullName evidence="8">Myosin-binding protein 1-like protein isoform X1</fullName>
    </submittedName>
</protein>
<evidence type="ECO:0000256" key="2">
    <source>
        <dbReference type="ARBA" id="ARBA00022692"/>
    </source>
</evidence>
<reference evidence="8 9" key="1">
    <citation type="journal article" date="2019" name="Nat. Plants">
        <title>Stout camphor tree genome fills gaps in understanding of flowering plant genome evolution.</title>
        <authorList>
            <person name="Chaw S.M."/>
            <person name="Liu Y.C."/>
            <person name="Wu Y.W."/>
            <person name="Wang H.Y."/>
            <person name="Lin C.I."/>
            <person name="Wu C.S."/>
            <person name="Ke H.M."/>
            <person name="Chang L.Y."/>
            <person name="Hsu C.Y."/>
            <person name="Yang H.T."/>
            <person name="Sudianto E."/>
            <person name="Hsu M.H."/>
            <person name="Wu K.P."/>
            <person name="Wang L.N."/>
            <person name="Leebens-Mack J.H."/>
            <person name="Tsai I.J."/>
        </authorList>
    </citation>
    <scope>NUCLEOTIDE SEQUENCE [LARGE SCALE GENOMIC DNA]</scope>
    <source>
        <strain evidence="9">cv. Chaw 1501</strain>
        <tissue evidence="8">Young leaves</tissue>
    </source>
</reference>
<gene>
    <name evidence="8" type="ORF">CKAN_01328200</name>
</gene>
<evidence type="ECO:0000313" key="8">
    <source>
        <dbReference type="EMBL" id="RWR84466.1"/>
    </source>
</evidence>
<keyword evidence="5" id="KW-0175">Coiled coil</keyword>
<keyword evidence="3 6" id="KW-1133">Transmembrane helix</keyword>
<dbReference type="PROSITE" id="PS51775">
    <property type="entry name" value="GTD_BINDING"/>
    <property type="match status" value="1"/>
</dbReference>
<dbReference type="InterPro" id="IPR007656">
    <property type="entry name" value="GTD-bd"/>
</dbReference>
<evidence type="ECO:0000313" key="9">
    <source>
        <dbReference type="Proteomes" id="UP000283530"/>
    </source>
</evidence>
<organism evidence="8 9">
    <name type="scientific">Cinnamomum micranthum f. kanehirae</name>
    <dbReference type="NCBI Taxonomy" id="337451"/>
    <lineage>
        <taxon>Eukaryota</taxon>
        <taxon>Viridiplantae</taxon>
        <taxon>Streptophyta</taxon>
        <taxon>Embryophyta</taxon>
        <taxon>Tracheophyta</taxon>
        <taxon>Spermatophyta</taxon>
        <taxon>Magnoliopsida</taxon>
        <taxon>Magnoliidae</taxon>
        <taxon>Laurales</taxon>
        <taxon>Lauraceae</taxon>
        <taxon>Cinnamomum</taxon>
    </lineage>
</organism>
<feature type="coiled-coil region" evidence="5">
    <location>
        <begin position="533"/>
        <end position="631"/>
    </location>
</feature>